<feature type="compositionally biased region" description="Basic and acidic residues" evidence="1">
    <location>
        <begin position="182"/>
        <end position="191"/>
    </location>
</feature>
<comment type="caution">
    <text evidence="3">The sequence shown here is derived from an EMBL/GenBank/DDBJ whole genome shotgun (WGS) entry which is preliminary data.</text>
</comment>
<organism evidence="3 4">
    <name type="scientific">Rhypophila decipiens</name>
    <dbReference type="NCBI Taxonomy" id="261697"/>
    <lineage>
        <taxon>Eukaryota</taxon>
        <taxon>Fungi</taxon>
        <taxon>Dikarya</taxon>
        <taxon>Ascomycota</taxon>
        <taxon>Pezizomycotina</taxon>
        <taxon>Sordariomycetes</taxon>
        <taxon>Sordariomycetidae</taxon>
        <taxon>Sordariales</taxon>
        <taxon>Naviculisporaceae</taxon>
        <taxon>Rhypophila</taxon>
    </lineage>
</organism>
<keyword evidence="4" id="KW-1185">Reference proteome</keyword>
<feature type="transmembrane region" description="Helical" evidence="2">
    <location>
        <begin position="72"/>
        <end position="92"/>
    </location>
</feature>
<feature type="transmembrane region" description="Helical" evidence="2">
    <location>
        <begin position="296"/>
        <end position="317"/>
    </location>
</feature>
<keyword evidence="2" id="KW-0812">Transmembrane</keyword>
<feature type="region of interest" description="Disordered" evidence="1">
    <location>
        <begin position="162"/>
        <end position="191"/>
    </location>
</feature>
<evidence type="ECO:0000313" key="4">
    <source>
        <dbReference type="Proteomes" id="UP001301769"/>
    </source>
</evidence>
<feature type="transmembrane region" description="Helical" evidence="2">
    <location>
        <begin position="374"/>
        <end position="402"/>
    </location>
</feature>
<dbReference type="Proteomes" id="UP001301769">
    <property type="component" value="Unassembled WGS sequence"/>
</dbReference>
<keyword evidence="2" id="KW-0472">Membrane</keyword>
<name>A0AAN6XVU5_9PEZI</name>
<evidence type="ECO:0000256" key="1">
    <source>
        <dbReference type="SAM" id="MobiDB-lite"/>
    </source>
</evidence>
<evidence type="ECO:0000313" key="3">
    <source>
        <dbReference type="EMBL" id="KAK4207844.1"/>
    </source>
</evidence>
<feature type="transmembrane region" description="Helical" evidence="2">
    <location>
        <begin position="34"/>
        <end position="52"/>
    </location>
</feature>
<proteinExistence type="predicted"/>
<feature type="region of interest" description="Disordered" evidence="1">
    <location>
        <begin position="250"/>
        <end position="273"/>
    </location>
</feature>
<dbReference type="EMBL" id="MU858270">
    <property type="protein sequence ID" value="KAK4207844.1"/>
    <property type="molecule type" value="Genomic_DNA"/>
</dbReference>
<reference evidence="3" key="1">
    <citation type="journal article" date="2023" name="Mol. Phylogenet. Evol.">
        <title>Genome-scale phylogeny and comparative genomics of the fungal order Sordariales.</title>
        <authorList>
            <person name="Hensen N."/>
            <person name="Bonometti L."/>
            <person name="Westerberg I."/>
            <person name="Brannstrom I.O."/>
            <person name="Guillou S."/>
            <person name="Cros-Aarteil S."/>
            <person name="Calhoun S."/>
            <person name="Haridas S."/>
            <person name="Kuo A."/>
            <person name="Mondo S."/>
            <person name="Pangilinan J."/>
            <person name="Riley R."/>
            <person name="LaButti K."/>
            <person name="Andreopoulos B."/>
            <person name="Lipzen A."/>
            <person name="Chen C."/>
            <person name="Yan M."/>
            <person name="Daum C."/>
            <person name="Ng V."/>
            <person name="Clum A."/>
            <person name="Steindorff A."/>
            <person name="Ohm R.A."/>
            <person name="Martin F."/>
            <person name="Silar P."/>
            <person name="Natvig D.O."/>
            <person name="Lalanne C."/>
            <person name="Gautier V."/>
            <person name="Ament-Velasquez S.L."/>
            <person name="Kruys A."/>
            <person name="Hutchinson M.I."/>
            <person name="Powell A.J."/>
            <person name="Barry K."/>
            <person name="Miller A.N."/>
            <person name="Grigoriev I.V."/>
            <person name="Debuchy R."/>
            <person name="Gladieux P."/>
            <person name="Hiltunen Thoren M."/>
            <person name="Johannesson H."/>
        </authorList>
    </citation>
    <scope>NUCLEOTIDE SEQUENCE</scope>
    <source>
        <strain evidence="3">PSN293</strain>
    </source>
</reference>
<evidence type="ECO:0000256" key="2">
    <source>
        <dbReference type="SAM" id="Phobius"/>
    </source>
</evidence>
<dbReference type="AlphaFoldDB" id="A0AAN6XVU5"/>
<reference evidence="3" key="2">
    <citation type="submission" date="2023-05" db="EMBL/GenBank/DDBJ databases">
        <authorList>
            <consortium name="Lawrence Berkeley National Laboratory"/>
            <person name="Steindorff A."/>
            <person name="Hensen N."/>
            <person name="Bonometti L."/>
            <person name="Westerberg I."/>
            <person name="Brannstrom I.O."/>
            <person name="Guillou S."/>
            <person name="Cros-Aarteil S."/>
            <person name="Calhoun S."/>
            <person name="Haridas S."/>
            <person name="Kuo A."/>
            <person name="Mondo S."/>
            <person name="Pangilinan J."/>
            <person name="Riley R."/>
            <person name="Labutti K."/>
            <person name="Andreopoulos B."/>
            <person name="Lipzen A."/>
            <person name="Chen C."/>
            <person name="Yanf M."/>
            <person name="Daum C."/>
            <person name="Ng V."/>
            <person name="Clum A."/>
            <person name="Ohm R."/>
            <person name="Martin F."/>
            <person name="Silar P."/>
            <person name="Natvig D."/>
            <person name="Lalanne C."/>
            <person name="Gautier V."/>
            <person name="Ament-Velasquez S.L."/>
            <person name="Kruys A."/>
            <person name="Hutchinson M.I."/>
            <person name="Powell A.J."/>
            <person name="Barry K."/>
            <person name="Miller A.N."/>
            <person name="Grigoriev I.V."/>
            <person name="Debuchy R."/>
            <person name="Gladieux P."/>
            <person name="Thoren M.H."/>
            <person name="Johannesson H."/>
        </authorList>
    </citation>
    <scope>NUCLEOTIDE SEQUENCE</scope>
    <source>
        <strain evidence="3">PSN293</strain>
    </source>
</reference>
<accession>A0AAN6XVU5</accession>
<protein>
    <submittedName>
        <fullName evidence="3">Uncharacterized protein</fullName>
    </submittedName>
</protein>
<sequence>MSIIINATSLTNCSSLCPTADDDNSDNEFSVQNLVGIFLTLSLCLLTQPYGSLFYNPPSSKTSQRLFFTWRLNPLACIAETAVIIVSLVLVLRLAMQDPEHNTLPSVSRRFPFYHARTERSRNWRRHWHLHAAALLLIRANQEGVDGGVLDRLMAESLMRDGPGEELESGFSTAGEVPDTGGRGEDGRDGSGIELTVMERSTTMGVNAEESNAHANEAVPDAGSATGADSHASEPQLGVLRRRTSQLEAGLPADPEPQADTADSGLDSNVTTHGQDRLTDLRKVLGNNVLAHKEKWVNLVTSFSVLGVAIKLAATTLPWTVRVPAAFFLAGWSSVQFLLYLFHLGELDERSAGTVLKTIRLHRQLAKDTVTQRWMICAVALVVAPPVIWLGYCAGFPGVIWLSVWHYLYCFA</sequence>
<feature type="transmembrane region" description="Helical" evidence="2">
    <location>
        <begin position="323"/>
        <end position="342"/>
    </location>
</feature>
<keyword evidence="2" id="KW-1133">Transmembrane helix</keyword>
<gene>
    <name evidence="3" type="ORF">QBC37DRAFT_454326</name>
</gene>